<evidence type="ECO:0000313" key="3">
    <source>
        <dbReference type="Proteomes" id="UP000266673"/>
    </source>
</evidence>
<dbReference type="Pfam" id="PF13385">
    <property type="entry name" value="Laminin_G_3"/>
    <property type="match status" value="1"/>
</dbReference>
<accession>A0A397TY02</accession>
<evidence type="ECO:0000313" key="2">
    <source>
        <dbReference type="EMBL" id="RIB01299.1"/>
    </source>
</evidence>
<gene>
    <name evidence="2" type="ORF">C2G38_2127982</name>
</gene>
<dbReference type="AlphaFoldDB" id="A0A397TY02"/>
<feature type="signal peptide" evidence="1">
    <location>
        <begin position="1"/>
        <end position="22"/>
    </location>
</feature>
<keyword evidence="1" id="KW-0732">Signal</keyword>
<dbReference type="Proteomes" id="UP000266673">
    <property type="component" value="Unassembled WGS sequence"/>
</dbReference>
<feature type="chain" id="PRO_5017372195" description="Concanavalin A-like lectin/glucanase domain-containing protein" evidence="1">
    <location>
        <begin position="23"/>
        <end position="188"/>
    </location>
</feature>
<reference evidence="2 3" key="1">
    <citation type="submission" date="2018-06" db="EMBL/GenBank/DDBJ databases">
        <title>Comparative genomics reveals the genomic features of Rhizophagus irregularis, R. cerebriforme, R. diaphanum and Gigaspora rosea, and their symbiotic lifestyle signature.</title>
        <authorList>
            <person name="Morin E."/>
            <person name="San Clemente H."/>
            <person name="Chen E.C.H."/>
            <person name="De La Providencia I."/>
            <person name="Hainaut M."/>
            <person name="Kuo A."/>
            <person name="Kohler A."/>
            <person name="Murat C."/>
            <person name="Tang N."/>
            <person name="Roy S."/>
            <person name="Loubradou J."/>
            <person name="Henrissat B."/>
            <person name="Grigoriev I.V."/>
            <person name="Corradi N."/>
            <person name="Roux C."/>
            <person name="Martin F.M."/>
        </authorList>
    </citation>
    <scope>NUCLEOTIDE SEQUENCE [LARGE SCALE GENOMIC DNA]</scope>
    <source>
        <strain evidence="2 3">DAOM 194757</strain>
    </source>
</reference>
<protein>
    <recommendedName>
        <fullName evidence="4">Concanavalin A-like lectin/glucanase domain-containing protein</fullName>
    </recommendedName>
</protein>
<comment type="caution">
    <text evidence="2">The sequence shown here is derived from an EMBL/GenBank/DDBJ whole genome shotgun (WGS) entry which is preliminary data.</text>
</comment>
<dbReference type="OrthoDB" id="2311784at2759"/>
<name>A0A397TY02_9GLOM</name>
<dbReference type="SUPFAM" id="SSF49899">
    <property type="entry name" value="Concanavalin A-like lectins/glucanases"/>
    <property type="match status" value="1"/>
</dbReference>
<evidence type="ECO:0008006" key="4">
    <source>
        <dbReference type="Google" id="ProtNLM"/>
    </source>
</evidence>
<evidence type="ECO:0000256" key="1">
    <source>
        <dbReference type="SAM" id="SignalP"/>
    </source>
</evidence>
<dbReference type="EMBL" id="QKWP01003204">
    <property type="protein sequence ID" value="RIB01299.1"/>
    <property type="molecule type" value="Genomic_DNA"/>
</dbReference>
<proteinExistence type="predicted"/>
<dbReference type="Gene3D" id="2.60.120.200">
    <property type="match status" value="1"/>
</dbReference>
<dbReference type="InterPro" id="IPR013320">
    <property type="entry name" value="ConA-like_dom_sf"/>
</dbReference>
<keyword evidence="3" id="KW-1185">Reference proteome</keyword>
<sequence length="188" mass="22050">MKMNYYCSYYLVIIIFTILVFCQKQEQRTFSTCRELITRPVVFTPEYNRVFSHSGLPDVTDELSITLKLYLASHAESYQVFYKGQTPVNRTPELWLDRFDSTPYPCFSIIGIPHVYIDLNGYGFLLNRWYHIAYTLSNAEKRVDFYIDGELAGSSSIQKFQNQSIIFNKEPLYIGKHPLYDGFKGQIR</sequence>
<organism evidence="2 3">
    <name type="scientific">Gigaspora rosea</name>
    <dbReference type="NCBI Taxonomy" id="44941"/>
    <lineage>
        <taxon>Eukaryota</taxon>
        <taxon>Fungi</taxon>
        <taxon>Fungi incertae sedis</taxon>
        <taxon>Mucoromycota</taxon>
        <taxon>Glomeromycotina</taxon>
        <taxon>Glomeromycetes</taxon>
        <taxon>Diversisporales</taxon>
        <taxon>Gigasporaceae</taxon>
        <taxon>Gigaspora</taxon>
    </lineage>
</organism>